<organism evidence="2 3">
    <name type="scientific">Anisakis simplex</name>
    <name type="common">Herring worm</name>
    <dbReference type="NCBI Taxonomy" id="6269"/>
    <lineage>
        <taxon>Eukaryota</taxon>
        <taxon>Metazoa</taxon>
        <taxon>Ecdysozoa</taxon>
        <taxon>Nematoda</taxon>
        <taxon>Chromadorea</taxon>
        <taxon>Rhabditida</taxon>
        <taxon>Spirurina</taxon>
        <taxon>Ascaridomorpha</taxon>
        <taxon>Ascaridoidea</taxon>
        <taxon>Anisakidae</taxon>
        <taxon>Anisakis</taxon>
        <taxon>Anisakis simplex complex</taxon>
    </lineage>
</organism>
<keyword evidence="3" id="KW-1185">Reference proteome</keyword>
<feature type="compositionally biased region" description="Basic and acidic residues" evidence="1">
    <location>
        <begin position="65"/>
        <end position="75"/>
    </location>
</feature>
<feature type="compositionally biased region" description="Acidic residues" evidence="1">
    <location>
        <begin position="32"/>
        <end position="41"/>
    </location>
</feature>
<name>A0A3P6SU92_ANISI</name>
<feature type="region of interest" description="Disordered" evidence="1">
    <location>
        <begin position="1"/>
        <end position="89"/>
    </location>
</feature>
<evidence type="ECO:0000256" key="1">
    <source>
        <dbReference type="SAM" id="MobiDB-lite"/>
    </source>
</evidence>
<proteinExistence type="predicted"/>
<sequence>MARWVENHWPISTRTLPPRLGVEAAELIPANEDQDPVEEEPGAPQPHYWLRPRPTTRGPQQPRRQPREPEQRDQPPFRPSNIENLRPEHRVELAVPTEEAYHVCEENKICKVPPAQLFQACHPVQNGGSLEDPRAESRMSPERISLHVVRPRGRDALSRPLGRPHQDHHGRTSGREVRGCSQEGDGSTEHIGMIMDAHRAERCVGAPRKAMGARRTAAARLEILGRDNSHIALPEEGADEEMVPNPRKRHLTSEAARRADECLRFLKRFKADNPELLEQLGAEYQLRFA</sequence>
<gene>
    <name evidence="2" type="ORF">ASIM_LOCUS16201</name>
</gene>
<feature type="compositionally biased region" description="Low complexity" evidence="1">
    <location>
        <begin position="51"/>
        <end position="63"/>
    </location>
</feature>
<reference evidence="2 3" key="1">
    <citation type="submission" date="2018-11" db="EMBL/GenBank/DDBJ databases">
        <authorList>
            <consortium name="Pathogen Informatics"/>
        </authorList>
    </citation>
    <scope>NUCLEOTIDE SEQUENCE [LARGE SCALE GENOMIC DNA]</scope>
</reference>
<dbReference type="Proteomes" id="UP000267096">
    <property type="component" value="Unassembled WGS sequence"/>
</dbReference>
<accession>A0A3P6SU92</accession>
<evidence type="ECO:0000313" key="2">
    <source>
        <dbReference type="EMBL" id="VDK57131.1"/>
    </source>
</evidence>
<protein>
    <submittedName>
        <fullName evidence="2">Uncharacterized protein</fullName>
    </submittedName>
</protein>
<dbReference type="AlphaFoldDB" id="A0A3P6SU92"/>
<evidence type="ECO:0000313" key="3">
    <source>
        <dbReference type="Proteomes" id="UP000267096"/>
    </source>
</evidence>
<feature type="compositionally biased region" description="Basic and acidic residues" evidence="1">
    <location>
        <begin position="164"/>
        <end position="178"/>
    </location>
</feature>
<feature type="region of interest" description="Disordered" evidence="1">
    <location>
        <begin position="152"/>
        <end position="188"/>
    </location>
</feature>
<dbReference type="EMBL" id="UYRR01032898">
    <property type="protein sequence ID" value="VDK57131.1"/>
    <property type="molecule type" value="Genomic_DNA"/>
</dbReference>